<dbReference type="SUPFAM" id="SSF53807">
    <property type="entry name" value="Helical backbone' metal receptor"/>
    <property type="match status" value="1"/>
</dbReference>
<gene>
    <name evidence="4" type="ORF">FC24_GL001144</name>
</gene>
<feature type="signal peptide" evidence="2">
    <location>
        <begin position="1"/>
        <end position="32"/>
    </location>
</feature>
<dbReference type="Proteomes" id="UP000051638">
    <property type="component" value="Unassembled WGS sequence"/>
</dbReference>
<dbReference type="PANTHER" id="PTHR30535">
    <property type="entry name" value="VITAMIN B12-BINDING PROTEIN"/>
    <property type="match status" value="1"/>
</dbReference>
<organism evidence="4 5">
    <name type="scientific">Loigolactobacillus rennini DSM 20253</name>
    <dbReference type="NCBI Taxonomy" id="1423796"/>
    <lineage>
        <taxon>Bacteria</taxon>
        <taxon>Bacillati</taxon>
        <taxon>Bacillota</taxon>
        <taxon>Bacilli</taxon>
        <taxon>Lactobacillales</taxon>
        <taxon>Lactobacillaceae</taxon>
        <taxon>Loigolactobacillus</taxon>
    </lineage>
</organism>
<dbReference type="RefSeq" id="WP_057873717.1">
    <property type="nucleotide sequence ID" value="NZ_AYYI01000029.1"/>
</dbReference>
<evidence type="ECO:0000256" key="2">
    <source>
        <dbReference type="SAM" id="SignalP"/>
    </source>
</evidence>
<comment type="similarity">
    <text evidence="1">Belongs to the bacterial solute-binding protein 8 family.</text>
</comment>
<evidence type="ECO:0000313" key="4">
    <source>
        <dbReference type="EMBL" id="KRM98628.1"/>
    </source>
</evidence>
<dbReference type="PATRIC" id="fig|1423796.3.peg.1168"/>
<feature type="domain" description="Fe/B12 periplasmic-binding" evidence="3">
    <location>
        <begin position="63"/>
        <end position="317"/>
    </location>
</feature>
<dbReference type="InterPro" id="IPR002491">
    <property type="entry name" value="ABC_transptr_periplasmic_BD"/>
</dbReference>
<reference evidence="4 5" key="1">
    <citation type="journal article" date="2015" name="Genome Announc.">
        <title>Expanding the biotechnology potential of lactobacilli through comparative genomics of 213 strains and associated genera.</title>
        <authorList>
            <person name="Sun Z."/>
            <person name="Harris H.M."/>
            <person name="McCann A."/>
            <person name="Guo C."/>
            <person name="Argimon S."/>
            <person name="Zhang W."/>
            <person name="Yang X."/>
            <person name="Jeffery I.B."/>
            <person name="Cooney J.C."/>
            <person name="Kagawa T.F."/>
            <person name="Liu W."/>
            <person name="Song Y."/>
            <person name="Salvetti E."/>
            <person name="Wrobel A."/>
            <person name="Rasinkangas P."/>
            <person name="Parkhill J."/>
            <person name="Rea M.C."/>
            <person name="O'Sullivan O."/>
            <person name="Ritari J."/>
            <person name="Douillard F.P."/>
            <person name="Paul Ross R."/>
            <person name="Yang R."/>
            <person name="Briner A.E."/>
            <person name="Felis G.E."/>
            <person name="de Vos W.M."/>
            <person name="Barrangou R."/>
            <person name="Klaenhammer T.R."/>
            <person name="Caufield P.W."/>
            <person name="Cui Y."/>
            <person name="Zhang H."/>
            <person name="O'Toole P.W."/>
        </authorList>
    </citation>
    <scope>NUCLEOTIDE SEQUENCE [LARGE SCALE GENOMIC DNA]</scope>
    <source>
        <strain evidence="4 5">DSM 20253</strain>
    </source>
</reference>
<name>A0A0R2D9P4_9LACO</name>
<dbReference type="Gene3D" id="3.40.50.1980">
    <property type="entry name" value="Nitrogenase molybdenum iron protein domain"/>
    <property type="match status" value="2"/>
</dbReference>
<feature type="chain" id="PRO_5038968494" evidence="2">
    <location>
        <begin position="33"/>
        <end position="322"/>
    </location>
</feature>
<keyword evidence="5" id="KW-1185">Reference proteome</keyword>
<protein>
    <submittedName>
        <fullName evidence="4">Ferric ion ABC transporter substrate-binding protein</fullName>
    </submittedName>
</protein>
<dbReference type="InterPro" id="IPR050902">
    <property type="entry name" value="ABC_Transporter_SBP"/>
</dbReference>
<dbReference type="PROSITE" id="PS50983">
    <property type="entry name" value="FE_B12_PBP"/>
    <property type="match status" value="1"/>
</dbReference>
<sequence length="322" mass="35418">MKKNQSLIAKLMVVMAAVLLVVLAGCSQPASKSNDAAKTTTVAKTKIKDPMGNKITLKKTPKKIVSLAPSVTQIIDSLGDKDKLVGVDTQSPNYVKGLKKLPKSDMETLDLEKLLSMDPDVIFVTDFSLYKSGDVVKKLKKAGIIVAAIPTEQSIAQIQHDIKFVGTVLNKENKSKKIVSQMKSDINEIKDISSKIKNKKTVLFEIASLPNIYTVGNHSFINEMIEIAGAKNVFVDKKGSIKASEESVLKKNPDIILTNVNYEDDPVQNILNRKGWENVTAVKDKQVHYINNAYSSLPNQHVVQGIKEIAKAVYPDEFKALD</sequence>
<dbReference type="Pfam" id="PF01497">
    <property type="entry name" value="Peripla_BP_2"/>
    <property type="match status" value="1"/>
</dbReference>
<dbReference type="PROSITE" id="PS51257">
    <property type="entry name" value="PROKAR_LIPOPROTEIN"/>
    <property type="match status" value="1"/>
</dbReference>
<dbReference type="CDD" id="cd01143">
    <property type="entry name" value="YvrC"/>
    <property type="match status" value="1"/>
</dbReference>
<dbReference type="AlphaFoldDB" id="A0A0R2D9P4"/>
<dbReference type="STRING" id="1423796.FC24_GL001144"/>
<keyword evidence="2" id="KW-0732">Signal</keyword>
<dbReference type="OrthoDB" id="9816357at2"/>
<evidence type="ECO:0000256" key="1">
    <source>
        <dbReference type="ARBA" id="ARBA00008814"/>
    </source>
</evidence>
<evidence type="ECO:0000259" key="3">
    <source>
        <dbReference type="PROSITE" id="PS50983"/>
    </source>
</evidence>
<comment type="caution">
    <text evidence="4">The sequence shown here is derived from an EMBL/GenBank/DDBJ whole genome shotgun (WGS) entry which is preliminary data.</text>
</comment>
<accession>A0A0R2D9P4</accession>
<evidence type="ECO:0000313" key="5">
    <source>
        <dbReference type="Proteomes" id="UP000051638"/>
    </source>
</evidence>
<dbReference type="EMBL" id="AYYI01000029">
    <property type="protein sequence ID" value="KRM98628.1"/>
    <property type="molecule type" value="Genomic_DNA"/>
</dbReference>
<proteinExistence type="inferred from homology"/>
<dbReference type="PANTHER" id="PTHR30535:SF34">
    <property type="entry name" value="MOLYBDATE-BINDING PROTEIN MOLA"/>
    <property type="match status" value="1"/>
</dbReference>